<reference evidence="3 4" key="1">
    <citation type="journal article" date="2018" name="Mol. Plant">
        <title>The genome of Artemisia annua provides insight into the evolution of Asteraceae family and artemisinin biosynthesis.</title>
        <authorList>
            <person name="Shen Q."/>
            <person name="Zhang L."/>
            <person name="Liao Z."/>
            <person name="Wang S."/>
            <person name="Yan T."/>
            <person name="Shi P."/>
            <person name="Liu M."/>
            <person name="Fu X."/>
            <person name="Pan Q."/>
            <person name="Wang Y."/>
            <person name="Lv Z."/>
            <person name="Lu X."/>
            <person name="Zhang F."/>
            <person name="Jiang W."/>
            <person name="Ma Y."/>
            <person name="Chen M."/>
            <person name="Hao X."/>
            <person name="Li L."/>
            <person name="Tang Y."/>
            <person name="Lv G."/>
            <person name="Zhou Y."/>
            <person name="Sun X."/>
            <person name="Brodelius P.E."/>
            <person name="Rose J.K.C."/>
            <person name="Tang K."/>
        </authorList>
    </citation>
    <scope>NUCLEOTIDE SEQUENCE [LARGE SCALE GENOMIC DNA]</scope>
    <source>
        <strain evidence="4">cv. Huhao1</strain>
        <tissue evidence="3">Leaf</tissue>
    </source>
</reference>
<keyword evidence="4" id="KW-1185">Reference proteome</keyword>
<comment type="caution">
    <text evidence="3">The sequence shown here is derived from an EMBL/GenBank/DDBJ whole genome shotgun (WGS) entry which is preliminary data.</text>
</comment>
<dbReference type="AlphaFoldDB" id="A0A2U1P8M5"/>
<dbReference type="PROSITE" id="PS51375">
    <property type="entry name" value="PPR"/>
    <property type="match status" value="1"/>
</dbReference>
<keyword evidence="1" id="KW-0677">Repeat</keyword>
<protein>
    <submittedName>
        <fullName evidence="3">Pentatricopeptide repeat-containing protein</fullName>
    </submittedName>
</protein>
<evidence type="ECO:0000256" key="2">
    <source>
        <dbReference type="PROSITE-ProRule" id="PRU00708"/>
    </source>
</evidence>
<evidence type="ECO:0000313" key="4">
    <source>
        <dbReference type="Proteomes" id="UP000245207"/>
    </source>
</evidence>
<proteinExistence type="predicted"/>
<dbReference type="NCBIfam" id="TIGR00756">
    <property type="entry name" value="PPR"/>
    <property type="match status" value="1"/>
</dbReference>
<name>A0A2U1P8M5_ARTAN</name>
<accession>A0A2U1P8M5</accession>
<dbReference type="InterPro" id="IPR011990">
    <property type="entry name" value="TPR-like_helical_dom_sf"/>
</dbReference>
<dbReference type="EMBL" id="PKPP01001509">
    <property type="protein sequence ID" value="PWA82105.1"/>
    <property type="molecule type" value="Genomic_DNA"/>
</dbReference>
<dbReference type="Gene3D" id="1.25.40.10">
    <property type="entry name" value="Tetratricopeptide repeat domain"/>
    <property type="match status" value="1"/>
</dbReference>
<dbReference type="InterPro" id="IPR002885">
    <property type="entry name" value="PPR_rpt"/>
</dbReference>
<organism evidence="3 4">
    <name type="scientific">Artemisia annua</name>
    <name type="common">Sweet wormwood</name>
    <dbReference type="NCBI Taxonomy" id="35608"/>
    <lineage>
        <taxon>Eukaryota</taxon>
        <taxon>Viridiplantae</taxon>
        <taxon>Streptophyta</taxon>
        <taxon>Embryophyta</taxon>
        <taxon>Tracheophyta</taxon>
        <taxon>Spermatophyta</taxon>
        <taxon>Magnoliopsida</taxon>
        <taxon>eudicotyledons</taxon>
        <taxon>Gunneridae</taxon>
        <taxon>Pentapetalae</taxon>
        <taxon>asterids</taxon>
        <taxon>campanulids</taxon>
        <taxon>Asterales</taxon>
        <taxon>Asteraceae</taxon>
        <taxon>Asteroideae</taxon>
        <taxon>Anthemideae</taxon>
        <taxon>Artemisiinae</taxon>
        <taxon>Artemisia</taxon>
    </lineage>
</organism>
<evidence type="ECO:0000256" key="1">
    <source>
        <dbReference type="ARBA" id="ARBA00022737"/>
    </source>
</evidence>
<dbReference type="Pfam" id="PF13041">
    <property type="entry name" value="PPR_2"/>
    <property type="match status" value="1"/>
</dbReference>
<sequence>MTELSVALDIRSYNARLVGLVAKKKVNEAVEVFGELRVENIMPDVFTCVRL</sequence>
<gene>
    <name evidence="3" type="ORF">CTI12_AA181290</name>
</gene>
<feature type="repeat" description="PPR" evidence="2">
    <location>
        <begin position="9"/>
        <end position="43"/>
    </location>
</feature>
<dbReference type="Proteomes" id="UP000245207">
    <property type="component" value="Unassembled WGS sequence"/>
</dbReference>
<evidence type="ECO:0000313" key="3">
    <source>
        <dbReference type="EMBL" id="PWA82105.1"/>
    </source>
</evidence>